<evidence type="ECO:0000259" key="13">
    <source>
        <dbReference type="Pfam" id="PF07715"/>
    </source>
</evidence>
<protein>
    <submittedName>
        <fullName evidence="14">TonB-dependent receptor</fullName>
    </submittedName>
</protein>
<dbReference type="Pfam" id="PF13620">
    <property type="entry name" value="CarboxypepD_reg"/>
    <property type="match status" value="1"/>
</dbReference>
<comment type="caution">
    <text evidence="14">The sequence shown here is derived from an EMBL/GenBank/DDBJ whole genome shotgun (WGS) entry which is preliminary data.</text>
</comment>
<feature type="chain" id="PRO_5018712593" evidence="11">
    <location>
        <begin position="26"/>
        <end position="796"/>
    </location>
</feature>
<evidence type="ECO:0000256" key="6">
    <source>
        <dbReference type="ARBA" id="ARBA00023136"/>
    </source>
</evidence>
<dbReference type="Pfam" id="PF00593">
    <property type="entry name" value="TonB_dep_Rec_b-barrel"/>
    <property type="match status" value="1"/>
</dbReference>
<keyword evidence="7 8" id="KW-0998">Cell outer membrane</keyword>
<feature type="compositionally biased region" description="Basic and acidic residues" evidence="10">
    <location>
        <begin position="340"/>
        <end position="349"/>
    </location>
</feature>
<reference evidence="14 15" key="1">
    <citation type="submission" date="2018-11" db="EMBL/GenBank/DDBJ databases">
        <title>Draft genome analysis of Rheinheimera mesophila isolated from an industrial waste site.</title>
        <authorList>
            <person name="Yu Q."/>
            <person name="Qi Y."/>
            <person name="Zhang H."/>
            <person name="Lu Y."/>
            <person name="Pu J."/>
        </authorList>
    </citation>
    <scope>NUCLEOTIDE SEQUENCE [LARGE SCALE GENOMIC DNA]</scope>
    <source>
        <strain evidence="14 15">IITR13</strain>
    </source>
</reference>
<evidence type="ECO:0000256" key="11">
    <source>
        <dbReference type="SAM" id="SignalP"/>
    </source>
</evidence>
<dbReference type="Gene3D" id="2.60.40.1120">
    <property type="entry name" value="Carboxypeptidase-like, regulatory domain"/>
    <property type="match status" value="1"/>
</dbReference>
<dbReference type="Gene3D" id="2.170.130.10">
    <property type="entry name" value="TonB-dependent receptor, plug domain"/>
    <property type="match status" value="1"/>
</dbReference>
<keyword evidence="3 8" id="KW-1134">Transmembrane beta strand</keyword>
<keyword evidence="15" id="KW-1185">Reference proteome</keyword>
<dbReference type="Pfam" id="PF07715">
    <property type="entry name" value="Plug"/>
    <property type="match status" value="1"/>
</dbReference>
<keyword evidence="14" id="KW-0675">Receptor</keyword>
<keyword evidence="5 9" id="KW-0798">TonB box</keyword>
<evidence type="ECO:0000256" key="5">
    <source>
        <dbReference type="ARBA" id="ARBA00023077"/>
    </source>
</evidence>
<evidence type="ECO:0000256" key="4">
    <source>
        <dbReference type="ARBA" id="ARBA00022692"/>
    </source>
</evidence>
<feature type="domain" description="TonB-dependent receptor plug" evidence="13">
    <location>
        <begin position="121"/>
        <end position="224"/>
    </location>
</feature>
<dbReference type="GO" id="GO:0009279">
    <property type="term" value="C:cell outer membrane"/>
    <property type="evidence" value="ECO:0007669"/>
    <property type="project" value="UniProtKB-SubCell"/>
</dbReference>
<evidence type="ECO:0000256" key="2">
    <source>
        <dbReference type="ARBA" id="ARBA00022448"/>
    </source>
</evidence>
<dbReference type="AlphaFoldDB" id="A0A3P3QQI3"/>
<keyword evidence="2 8" id="KW-0813">Transport</keyword>
<dbReference type="GO" id="GO:0015344">
    <property type="term" value="F:siderophore uptake transmembrane transporter activity"/>
    <property type="evidence" value="ECO:0007669"/>
    <property type="project" value="TreeGrafter"/>
</dbReference>
<evidence type="ECO:0000256" key="10">
    <source>
        <dbReference type="SAM" id="MobiDB-lite"/>
    </source>
</evidence>
<keyword evidence="11" id="KW-0732">Signal</keyword>
<feature type="region of interest" description="Disordered" evidence="10">
    <location>
        <begin position="331"/>
        <end position="359"/>
    </location>
</feature>
<dbReference type="OrthoDB" id="9815954at2"/>
<dbReference type="InterPro" id="IPR039426">
    <property type="entry name" value="TonB-dep_rcpt-like"/>
</dbReference>
<comment type="subcellular location">
    <subcellularLocation>
        <location evidence="1 8">Cell outer membrane</location>
        <topology evidence="1 8">Multi-pass membrane protein</topology>
    </subcellularLocation>
</comment>
<keyword evidence="4 8" id="KW-0812">Transmembrane</keyword>
<dbReference type="RefSeq" id="WP_046521511.1">
    <property type="nucleotide sequence ID" value="NZ_RRCF01000001.1"/>
</dbReference>
<evidence type="ECO:0000256" key="9">
    <source>
        <dbReference type="RuleBase" id="RU003357"/>
    </source>
</evidence>
<evidence type="ECO:0000313" key="14">
    <source>
        <dbReference type="EMBL" id="RRJ22779.1"/>
    </source>
</evidence>
<keyword evidence="6 8" id="KW-0472">Membrane</keyword>
<evidence type="ECO:0000256" key="8">
    <source>
        <dbReference type="PROSITE-ProRule" id="PRU01360"/>
    </source>
</evidence>
<dbReference type="SUPFAM" id="SSF49464">
    <property type="entry name" value="Carboxypeptidase regulatory domain-like"/>
    <property type="match status" value="1"/>
</dbReference>
<dbReference type="PANTHER" id="PTHR30069">
    <property type="entry name" value="TONB-DEPENDENT OUTER MEMBRANE RECEPTOR"/>
    <property type="match status" value="1"/>
</dbReference>
<sequence>MRPSLFQLSPVALLVASVFSTQVQAQNMTIQGLVLDSDGQAIEQARVHVHGRQQYVYADKDGRFTIQAPADSELHISAKGYGDQFIKVSATQTNQLTVQLQAGGLERIVVAASGLHHYDLEMANPVSVLSGEELSRKTEPTIGETLKSLPGVHSNYYGPVAASPILRGLDGPRVRILSNGLDTADVSRIGPDHAISADAITTEQIEVLRGPSTLLYGSGAVGGVVNVVDNRLPRQLRPANTQIETRYGSGADEKTAALAHDGGQEQVAWHFDGFKRKTNDYDVPDFTNDEGENSDKLANSWLDNSAVNGGLSWITDKGLLGFSIGHIDSEYGIPGHHHHAEHEEEHEGEEHEEEEGHQEAGVFARVKQDRYGLAGELYKPFAGVETLSFNSALTRYQHHEIEDGAIGTSFKNDSIESRFTAEHETFAGWHGVVGYHLQNSDYQAIGDEAFTPDTKTDSHALFVLEERSFGEVTAQLGARIEQVQYKASGIEFEHHHDDEAEEQHAAENVKNDFTAGSLSAGLVWNFQPGYNWALSVSRSERAPSAAELYSNGAHIATQTYELGLAYALDDDGEISKSASDIKKEVANNIDLTLRKFEGDFTFTYNLFYNKVDDYLYMQDSGLTMADLDAHEDEGHEEDPDHAHEDEEFAIFQYRQQDATLYGAEFAMAYQLTAEQELELFIDSVRAKLDNGGNLPRIPPVKTGIGYSYSAQDWSASLDWTHYMKQNRIAEGESSTGSYQILDFAFSYYFNLSDLDLTAFAKANNLTDELGFVHSSFIKEDAPLPGRSFTLGLKARF</sequence>
<name>A0A3P3QQI3_9GAMM</name>
<dbReference type="InterPro" id="IPR000531">
    <property type="entry name" value="Beta-barrel_TonB"/>
</dbReference>
<gene>
    <name evidence="14" type="ORF">EIK76_01440</name>
</gene>
<comment type="similarity">
    <text evidence="8 9">Belongs to the TonB-dependent receptor family.</text>
</comment>
<dbReference type="Gene3D" id="2.40.170.20">
    <property type="entry name" value="TonB-dependent receptor, beta-barrel domain"/>
    <property type="match status" value="1"/>
</dbReference>
<evidence type="ECO:0000256" key="1">
    <source>
        <dbReference type="ARBA" id="ARBA00004571"/>
    </source>
</evidence>
<accession>A0A3P3QQI3</accession>
<dbReference type="InterPro" id="IPR012910">
    <property type="entry name" value="Plug_dom"/>
</dbReference>
<dbReference type="InterPro" id="IPR036942">
    <property type="entry name" value="Beta-barrel_TonB_sf"/>
</dbReference>
<evidence type="ECO:0000259" key="12">
    <source>
        <dbReference type="Pfam" id="PF00593"/>
    </source>
</evidence>
<evidence type="ECO:0000256" key="3">
    <source>
        <dbReference type="ARBA" id="ARBA00022452"/>
    </source>
</evidence>
<feature type="signal peptide" evidence="11">
    <location>
        <begin position="1"/>
        <end position="25"/>
    </location>
</feature>
<dbReference type="SUPFAM" id="SSF56935">
    <property type="entry name" value="Porins"/>
    <property type="match status" value="1"/>
</dbReference>
<evidence type="ECO:0000256" key="7">
    <source>
        <dbReference type="ARBA" id="ARBA00023237"/>
    </source>
</evidence>
<dbReference type="PANTHER" id="PTHR30069:SF40">
    <property type="entry name" value="TONB-DEPENDENT RECEPTOR NMB0964-RELATED"/>
    <property type="match status" value="1"/>
</dbReference>
<dbReference type="Proteomes" id="UP000276260">
    <property type="component" value="Unassembled WGS sequence"/>
</dbReference>
<dbReference type="PROSITE" id="PS52016">
    <property type="entry name" value="TONB_DEPENDENT_REC_3"/>
    <property type="match status" value="1"/>
</dbReference>
<evidence type="ECO:0000313" key="15">
    <source>
        <dbReference type="Proteomes" id="UP000276260"/>
    </source>
</evidence>
<feature type="domain" description="TonB-dependent receptor-like beta-barrel" evidence="12">
    <location>
        <begin position="393"/>
        <end position="765"/>
    </location>
</feature>
<proteinExistence type="inferred from homology"/>
<organism evidence="14 15">
    <name type="scientific">Rheinheimera mesophila</name>
    <dbReference type="NCBI Taxonomy" id="1547515"/>
    <lineage>
        <taxon>Bacteria</taxon>
        <taxon>Pseudomonadati</taxon>
        <taxon>Pseudomonadota</taxon>
        <taxon>Gammaproteobacteria</taxon>
        <taxon>Chromatiales</taxon>
        <taxon>Chromatiaceae</taxon>
        <taxon>Rheinheimera</taxon>
    </lineage>
</organism>
<dbReference type="GO" id="GO:0044718">
    <property type="term" value="P:siderophore transmembrane transport"/>
    <property type="evidence" value="ECO:0007669"/>
    <property type="project" value="TreeGrafter"/>
</dbReference>
<dbReference type="InterPro" id="IPR037066">
    <property type="entry name" value="Plug_dom_sf"/>
</dbReference>
<dbReference type="EMBL" id="RRCF01000001">
    <property type="protein sequence ID" value="RRJ22779.1"/>
    <property type="molecule type" value="Genomic_DNA"/>
</dbReference>
<dbReference type="InterPro" id="IPR008969">
    <property type="entry name" value="CarboxyPept-like_regulatory"/>
</dbReference>